<dbReference type="EMBL" id="VUOB01000042">
    <property type="protein sequence ID" value="KAA2258109.1"/>
    <property type="molecule type" value="Genomic_DNA"/>
</dbReference>
<dbReference type="CDD" id="cd03801">
    <property type="entry name" value="GT4_PimA-like"/>
    <property type="match status" value="1"/>
</dbReference>
<keyword evidence="5" id="KW-1185">Reference proteome</keyword>
<dbReference type="OrthoDB" id="3661391at2"/>
<comment type="caution">
    <text evidence="4">The sequence shown here is derived from an EMBL/GenBank/DDBJ whole genome shotgun (WGS) entry which is preliminary data.</text>
</comment>
<evidence type="ECO:0000256" key="1">
    <source>
        <dbReference type="ARBA" id="ARBA00022679"/>
    </source>
</evidence>
<feature type="compositionally biased region" description="Basic and acidic residues" evidence="2">
    <location>
        <begin position="561"/>
        <end position="579"/>
    </location>
</feature>
<sequence length="1011" mass="108670">MTTRRPTVVVAVHDGLYGCGTGAGYANRAFLAAVVGALSPAVRLVVLPVRLSAASSERHPAWHRDLLGLLGAANIHPVDNGTSGLDRWGGLPNFRRLCDHAARVLREHVLPVAGPLLIVAFDVPFLGLSALLPAEAVPHLVLVPRSSGLSHTPWDRDRIEWERDGLRRHVAHGGRVGAISGHMARHLRRDYGVPPRALIDLRDGLAPDDWALPRDAPIPLPPFVFAMGRAEPYKGFDDLLDALAILRSDGHRLPHLVLAATTEAATTEYQRRLAARVDRLGLDATLRTRFGPEVRGLLTHPALRAVVVPSRAEPFGRIPVEAFAAGAGPVVATTAGGLREQVVDGVTGFTSPPGDPRRLAAAIRRALLADDASLAALRTAGRALAERRFDYGRSVLGFLAALAPWATDESAAMIGYGQHNGTAAHLGPSARGVGSVSSAPWVKAPVGRQTPHWNTIRAERQILVVVHNVTAATRLLDVIGAFDSDPRVQVVFSWNGSDPFHHGLDELLNRLGVIVIPWEQAIQTEFHLAITANHGGLTELTAPIVVLSHGIGYTKNSPGNRKPETGNRKPETGNRKPETGNRQVFGLSPQWLLYDGQPIAAALVLSHEEQRERLAKAVPEALSTAVVAGDPCYDRIAASLRHRARYRRALGAEDGRRVVAVTSTWGPRSLLGSWPELFGRLLAELPVDSYRVVGIVHPNAWHGHGPWQVRTWLADAVRSGLVLVPPLEGWRAALIAADGVIGDHGSVTTYAAAIDRPTLLGAFPEDDIADGSPVDLLGQLAPRLHRDRPLRAQLDRAIDDHAPGRFAAVGDLVTSVPHESLERLRRLFYSLLDLPEPPVEPPVFRLPRKGLSAPRTPSATLVVCAVTDRTATITRYPAEVRADGFSGGGREAAHLVVHADHPGRRMLGTADIVVGEHTEDDPDPEDWLRATMVEHPGIALAALIDGRGACLVRTCDGDRLDLVPDGADADPTLCASVVHSWLADGRDPAALGPTVTIRAGHRVFDARVVPR</sequence>
<accession>A0A5B2X4P6</accession>
<gene>
    <name evidence="4" type="ORF">F0L68_24345</name>
</gene>
<reference evidence="4 5" key="2">
    <citation type="submission" date="2019-09" db="EMBL/GenBank/DDBJ databases">
        <authorList>
            <person name="Jin C."/>
        </authorList>
    </citation>
    <scope>NUCLEOTIDE SEQUENCE [LARGE SCALE GENOMIC DNA]</scope>
    <source>
        <strain evidence="4 5">AN110305</strain>
    </source>
</reference>
<dbReference type="InterPro" id="IPR001296">
    <property type="entry name" value="Glyco_trans_1"/>
</dbReference>
<evidence type="ECO:0000259" key="3">
    <source>
        <dbReference type="Pfam" id="PF00534"/>
    </source>
</evidence>
<name>A0A5B2X4P6_9PSEU</name>
<protein>
    <submittedName>
        <fullName evidence="4">Glycosyltransferase family 4 protein</fullName>
    </submittedName>
</protein>
<dbReference type="PANTHER" id="PTHR12526:SF636">
    <property type="entry name" value="BLL3647 PROTEIN"/>
    <property type="match status" value="1"/>
</dbReference>
<dbReference type="Proteomes" id="UP000323454">
    <property type="component" value="Unassembled WGS sequence"/>
</dbReference>
<dbReference type="PANTHER" id="PTHR12526">
    <property type="entry name" value="GLYCOSYLTRANSFERASE"/>
    <property type="match status" value="1"/>
</dbReference>
<keyword evidence="1 4" id="KW-0808">Transferase</keyword>
<proteinExistence type="predicted"/>
<dbReference type="Gene3D" id="3.40.50.2000">
    <property type="entry name" value="Glycogen Phosphorylase B"/>
    <property type="match status" value="1"/>
</dbReference>
<organism evidence="4 5">
    <name type="scientific">Solihabitans fulvus</name>
    <dbReference type="NCBI Taxonomy" id="1892852"/>
    <lineage>
        <taxon>Bacteria</taxon>
        <taxon>Bacillati</taxon>
        <taxon>Actinomycetota</taxon>
        <taxon>Actinomycetes</taxon>
        <taxon>Pseudonocardiales</taxon>
        <taxon>Pseudonocardiaceae</taxon>
        <taxon>Solihabitans</taxon>
    </lineage>
</organism>
<feature type="domain" description="Glycosyl transferase family 1" evidence="3">
    <location>
        <begin position="221"/>
        <end position="376"/>
    </location>
</feature>
<dbReference type="AlphaFoldDB" id="A0A5B2X4P6"/>
<dbReference type="SUPFAM" id="SSF53756">
    <property type="entry name" value="UDP-Glycosyltransferase/glycogen phosphorylase"/>
    <property type="match status" value="2"/>
</dbReference>
<evidence type="ECO:0000313" key="4">
    <source>
        <dbReference type="EMBL" id="KAA2258109.1"/>
    </source>
</evidence>
<feature type="region of interest" description="Disordered" evidence="2">
    <location>
        <begin position="555"/>
        <end position="581"/>
    </location>
</feature>
<dbReference type="GO" id="GO:0016757">
    <property type="term" value="F:glycosyltransferase activity"/>
    <property type="evidence" value="ECO:0007669"/>
    <property type="project" value="InterPro"/>
</dbReference>
<reference evidence="4 5" key="1">
    <citation type="submission" date="2019-09" db="EMBL/GenBank/DDBJ databases">
        <title>Goodfellowia gen. nov., a new genus of the Pseudonocardineae related to Actinoalloteichus, containing Goodfellowia coeruleoviolacea gen. nov., comb. nov. gen. nov., comb. nov.</title>
        <authorList>
            <person name="Labeda D."/>
        </authorList>
    </citation>
    <scope>NUCLEOTIDE SEQUENCE [LARGE SCALE GENOMIC DNA]</scope>
    <source>
        <strain evidence="4 5">AN110305</strain>
    </source>
</reference>
<dbReference type="RefSeq" id="WP_149852103.1">
    <property type="nucleotide sequence ID" value="NZ_VUOB01000042.1"/>
</dbReference>
<evidence type="ECO:0000313" key="5">
    <source>
        <dbReference type="Proteomes" id="UP000323454"/>
    </source>
</evidence>
<evidence type="ECO:0000256" key="2">
    <source>
        <dbReference type="SAM" id="MobiDB-lite"/>
    </source>
</evidence>
<dbReference type="Pfam" id="PF00534">
    <property type="entry name" value="Glycos_transf_1"/>
    <property type="match status" value="1"/>
</dbReference>